<dbReference type="AlphaFoldDB" id="A0A0D2I9Y9"/>
<reference evidence="1 2" key="1">
    <citation type="submission" date="2015-01" db="EMBL/GenBank/DDBJ databases">
        <title>The Genome Sequence of Rhinocladiella mackenzie CBS 650.93.</title>
        <authorList>
            <consortium name="The Broad Institute Genomics Platform"/>
            <person name="Cuomo C."/>
            <person name="de Hoog S."/>
            <person name="Gorbushina A."/>
            <person name="Stielow B."/>
            <person name="Teixiera M."/>
            <person name="Abouelleil A."/>
            <person name="Chapman S.B."/>
            <person name="Priest M."/>
            <person name="Young S.K."/>
            <person name="Wortman J."/>
            <person name="Nusbaum C."/>
            <person name="Birren B."/>
        </authorList>
    </citation>
    <scope>NUCLEOTIDE SEQUENCE [LARGE SCALE GENOMIC DNA]</scope>
    <source>
        <strain evidence="1 2">CBS 650.93</strain>
    </source>
</reference>
<gene>
    <name evidence="1" type="ORF">Z518_10983</name>
</gene>
<proteinExistence type="predicted"/>
<dbReference type="VEuPathDB" id="FungiDB:Z518_10983"/>
<dbReference type="STRING" id="1442369.A0A0D2I9Y9"/>
<accession>A0A0D2I9Y9</accession>
<organism evidence="1 2">
    <name type="scientific">Rhinocladiella mackenziei CBS 650.93</name>
    <dbReference type="NCBI Taxonomy" id="1442369"/>
    <lineage>
        <taxon>Eukaryota</taxon>
        <taxon>Fungi</taxon>
        <taxon>Dikarya</taxon>
        <taxon>Ascomycota</taxon>
        <taxon>Pezizomycotina</taxon>
        <taxon>Eurotiomycetes</taxon>
        <taxon>Chaetothyriomycetidae</taxon>
        <taxon>Chaetothyriales</taxon>
        <taxon>Herpotrichiellaceae</taxon>
        <taxon>Rhinocladiella</taxon>
    </lineage>
</organism>
<evidence type="ECO:0000313" key="1">
    <source>
        <dbReference type="EMBL" id="KIX00056.1"/>
    </source>
</evidence>
<dbReference type="EMBL" id="KN847484">
    <property type="protein sequence ID" value="KIX00056.1"/>
    <property type="molecule type" value="Genomic_DNA"/>
</dbReference>
<dbReference type="GeneID" id="25299054"/>
<dbReference type="OrthoDB" id="1933717at2759"/>
<sequence>MASSSRMRSHGTVEALCSTLQALELTMPTVWAVMHNGNKERDLKFFAYNPCGVHTPVYMDFKDKTEGMSKDGIYVMHNGPNENKFAMTAINASRNVQTDTPELAAGLGAASPSGQLEFMSGRYLDAFRNIEDLCKRILSYKHTPLIIDILTLSSSSTVYRILTSM</sequence>
<dbReference type="HOGENOM" id="CLU_1611693_0_0_1"/>
<dbReference type="Proteomes" id="UP000053617">
    <property type="component" value="Unassembled WGS sequence"/>
</dbReference>
<evidence type="ECO:0000313" key="2">
    <source>
        <dbReference type="Proteomes" id="UP000053617"/>
    </source>
</evidence>
<protein>
    <submittedName>
        <fullName evidence="1">Uncharacterized protein</fullName>
    </submittedName>
</protein>
<keyword evidence="2" id="KW-1185">Reference proteome</keyword>
<name>A0A0D2I9Y9_9EURO</name>
<dbReference type="RefSeq" id="XP_013266946.1">
    <property type="nucleotide sequence ID" value="XM_013411492.1"/>
</dbReference>